<evidence type="ECO:0000256" key="6">
    <source>
        <dbReference type="RuleBase" id="RU363132"/>
    </source>
</evidence>
<feature type="compositionally biased region" description="Low complexity" evidence="7">
    <location>
        <begin position="296"/>
        <end position="308"/>
    </location>
</feature>
<dbReference type="EMBL" id="ONZQ02000002">
    <property type="protein sequence ID" value="SPN98602.1"/>
    <property type="molecule type" value="Genomic_DNA"/>
</dbReference>
<feature type="transmembrane region" description="Helical" evidence="6">
    <location>
        <begin position="172"/>
        <end position="190"/>
    </location>
</feature>
<feature type="region of interest" description="Disordered" evidence="7">
    <location>
        <begin position="249"/>
        <end position="316"/>
    </location>
</feature>
<keyword evidence="5 6" id="KW-0472">Membrane</keyword>
<evidence type="ECO:0000256" key="2">
    <source>
        <dbReference type="ARBA" id="ARBA00022692"/>
    </source>
</evidence>
<evidence type="ECO:0000259" key="8">
    <source>
        <dbReference type="PROSITE" id="PS50845"/>
    </source>
</evidence>
<dbReference type="Proteomes" id="UP001187682">
    <property type="component" value="Unassembled WGS sequence"/>
</dbReference>
<evidence type="ECO:0000256" key="3">
    <source>
        <dbReference type="ARBA" id="ARBA00022824"/>
    </source>
</evidence>
<name>A0AAE8SSH0_9PEZI</name>
<dbReference type="InterPro" id="IPR003388">
    <property type="entry name" value="Reticulon"/>
</dbReference>
<protein>
    <recommendedName>
        <fullName evidence="6">Reticulon-like protein</fullName>
    </recommendedName>
</protein>
<sequence>MADIKTANGGIPSRKGNGSIADGPHRTATPSTTSNDTLTHYHSYFLSLLSWKDPRASGIAYTTIVSLILAARYLDIIRWGFKFTWMALGATVAAEVAGKVLLNNGLTSQLRPRTYYKVSRDTVDNLIGDVHELVNFFVIEGQRILFAENVYASAAAFVAAFISYYLVKVVPYWALAILGTTVAFVVPLVYTSNQELIDEQLKNAADIVSAQTAQLRSTAAQHTQQVAGLTKQYMGDYSAKAQNVLRGRSASPEVQQKTFPSAPTHQPSAASDIKEADFPSAPTGSVEETKEKVVDGAAAEGAAPAPAEAHAEESLI</sequence>
<comment type="caution">
    <text evidence="9">The sequence shown here is derived from an EMBL/GenBank/DDBJ whole genome shotgun (WGS) entry which is preliminary data.</text>
</comment>
<keyword evidence="3 6" id="KW-0256">Endoplasmic reticulum</keyword>
<reference evidence="9" key="1">
    <citation type="submission" date="2018-03" db="EMBL/GenBank/DDBJ databases">
        <authorList>
            <person name="Guldener U."/>
        </authorList>
    </citation>
    <scope>NUCLEOTIDE SEQUENCE</scope>
</reference>
<feature type="domain" description="Reticulon" evidence="8">
    <location>
        <begin position="45"/>
        <end position="242"/>
    </location>
</feature>
<organism evidence="9 10">
    <name type="scientific">Cephalotrichum gorgonifer</name>
    <dbReference type="NCBI Taxonomy" id="2041049"/>
    <lineage>
        <taxon>Eukaryota</taxon>
        <taxon>Fungi</taxon>
        <taxon>Dikarya</taxon>
        <taxon>Ascomycota</taxon>
        <taxon>Pezizomycotina</taxon>
        <taxon>Sordariomycetes</taxon>
        <taxon>Hypocreomycetidae</taxon>
        <taxon>Microascales</taxon>
        <taxon>Microascaceae</taxon>
        <taxon>Cephalotrichum</taxon>
    </lineage>
</organism>
<comment type="subcellular location">
    <subcellularLocation>
        <location evidence="1 6">Endoplasmic reticulum membrane</location>
        <topology evidence="1 6">Multi-pass membrane protein</topology>
    </subcellularLocation>
</comment>
<evidence type="ECO:0000313" key="10">
    <source>
        <dbReference type="Proteomes" id="UP001187682"/>
    </source>
</evidence>
<keyword evidence="2 6" id="KW-0812">Transmembrane</keyword>
<feature type="compositionally biased region" description="Polar residues" evidence="7">
    <location>
        <begin position="252"/>
        <end position="269"/>
    </location>
</feature>
<feature type="transmembrane region" description="Helical" evidence="6">
    <location>
        <begin position="56"/>
        <end position="74"/>
    </location>
</feature>
<evidence type="ECO:0000256" key="4">
    <source>
        <dbReference type="ARBA" id="ARBA00022989"/>
    </source>
</evidence>
<dbReference type="AlphaFoldDB" id="A0AAE8SSH0"/>
<accession>A0AAE8SSH0</accession>
<keyword evidence="4 6" id="KW-1133">Transmembrane helix</keyword>
<dbReference type="Pfam" id="PF02453">
    <property type="entry name" value="Reticulon"/>
    <property type="match status" value="1"/>
</dbReference>
<evidence type="ECO:0000256" key="7">
    <source>
        <dbReference type="SAM" id="MobiDB-lite"/>
    </source>
</evidence>
<evidence type="ECO:0000313" key="9">
    <source>
        <dbReference type="EMBL" id="SPN98602.1"/>
    </source>
</evidence>
<feature type="transmembrane region" description="Helical" evidence="6">
    <location>
        <begin position="149"/>
        <end position="166"/>
    </location>
</feature>
<dbReference type="PROSITE" id="PS50845">
    <property type="entry name" value="RETICULON"/>
    <property type="match status" value="1"/>
</dbReference>
<dbReference type="GO" id="GO:0005789">
    <property type="term" value="C:endoplasmic reticulum membrane"/>
    <property type="evidence" value="ECO:0007669"/>
    <property type="project" value="UniProtKB-SubCell"/>
</dbReference>
<proteinExistence type="predicted"/>
<gene>
    <name evidence="9" type="ORF">DNG_01647</name>
</gene>
<feature type="region of interest" description="Disordered" evidence="7">
    <location>
        <begin position="1"/>
        <end position="34"/>
    </location>
</feature>
<evidence type="ECO:0000256" key="1">
    <source>
        <dbReference type="ARBA" id="ARBA00004477"/>
    </source>
</evidence>
<evidence type="ECO:0000256" key="5">
    <source>
        <dbReference type="ARBA" id="ARBA00023136"/>
    </source>
</evidence>
<keyword evidence="10" id="KW-1185">Reference proteome</keyword>